<evidence type="ECO:0000313" key="1">
    <source>
        <dbReference type="EMBL" id="PWF26382.1"/>
    </source>
</evidence>
<gene>
    <name evidence="1" type="ORF">DD236_05845</name>
</gene>
<dbReference type="Proteomes" id="UP000245283">
    <property type="component" value="Unassembled WGS sequence"/>
</dbReference>
<dbReference type="AlphaFoldDB" id="A0A2V1K502"/>
<reference evidence="2" key="1">
    <citation type="submission" date="2018-05" db="EMBL/GenBank/DDBJ databases">
        <authorList>
            <person name="Li Y."/>
        </authorList>
    </citation>
    <scope>NUCLEOTIDE SEQUENCE [LARGE SCALE GENOMIC DNA]</scope>
    <source>
        <strain evidence="2">sk1b4</strain>
    </source>
</reference>
<name>A0A2V1K502_9ACTO</name>
<dbReference type="EMBL" id="QETB01000003">
    <property type="protein sequence ID" value="PWF26382.1"/>
    <property type="molecule type" value="Genomic_DNA"/>
</dbReference>
<evidence type="ECO:0000313" key="2">
    <source>
        <dbReference type="Proteomes" id="UP000245283"/>
    </source>
</evidence>
<comment type="caution">
    <text evidence="1">The sequence shown here is derived from an EMBL/GenBank/DDBJ whole genome shotgun (WGS) entry which is preliminary data.</text>
</comment>
<proteinExistence type="predicted"/>
<dbReference type="OrthoDB" id="278204at2"/>
<keyword evidence="2" id="KW-1185">Reference proteome</keyword>
<sequence>MKPSQREHPEAVAEFDAAVGWYEEQESGVGLRFIDRTAEARKSISQWPSAAPSLMIGEDGTVIRSKNVRGYPYRVVYSIEHDS</sequence>
<dbReference type="RefSeq" id="WP_109093454.1">
    <property type="nucleotide sequence ID" value="NZ_CAMELQ010000019.1"/>
</dbReference>
<protein>
    <submittedName>
        <fullName evidence="1">Uncharacterized protein</fullName>
    </submittedName>
</protein>
<organism evidence="1 2">
    <name type="scientific">Ancrocorticia populi</name>
    <dbReference type="NCBI Taxonomy" id="2175228"/>
    <lineage>
        <taxon>Bacteria</taxon>
        <taxon>Bacillati</taxon>
        <taxon>Actinomycetota</taxon>
        <taxon>Actinomycetes</taxon>
        <taxon>Actinomycetales</taxon>
        <taxon>Actinomycetaceae</taxon>
        <taxon>Ancrocorticia</taxon>
    </lineage>
</organism>
<accession>A0A2V1K502</accession>